<keyword evidence="3" id="KW-0720">Serine protease</keyword>
<sequence length="357" mass="40174">NESRQSNSDDSVRKRPFSTPYSLSTENCGLPDRQPDHSDSEIRERILNGTDAIIGAWPWQVEVRSSDRHICGGALIGPRYVLTSAHCLTEFTLSSLKIRLGSYSSSTNENASEEAIDTICIHPAYNESGDEYDIAIIKLKNSVNCSQNIKTVCLPDKNDEPDCDHPMYMAGWGYKEPLEYNDQFLSWNAEGISLKNYENVQEESDSENESQKEDKDTSPSEYEYEYDSSEFATPTSEVHNEVPEMLQQAQVQLISNDVCAKLMNESSISTNIVCANHNFGSFCLGDSGGPLVYKNKDGRWNLMGLVSATEMPCNVTHIPMLFIRIKPFMENFIMPCIQNSTCECKPRHKMLVDNDIP</sequence>
<dbReference type="GO" id="GO:0004252">
    <property type="term" value="F:serine-type endopeptidase activity"/>
    <property type="evidence" value="ECO:0007669"/>
    <property type="project" value="InterPro"/>
</dbReference>
<accession>A0A0K8RQH5</accession>
<dbReference type="InterPro" id="IPR001254">
    <property type="entry name" value="Trypsin_dom"/>
</dbReference>
<evidence type="ECO:0000256" key="1">
    <source>
        <dbReference type="ARBA" id="ARBA00022670"/>
    </source>
</evidence>
<proteinExistence type="evidence at transcript level"/>
<dbReference type="FunFam" id="2.40.10.10:FF:000060">
    <property type="entry name" value="Acrosin"/>
    <property type="match status" value="1"/>
</dbReference>
<dbReference type="PANTHER" id="PTHR24252">
    <property type="entry name" value="ACROSIN-RELATED"/>
    <property type="match status" value="1"/>
</dbReference>
<dbReference type="Pfam" id="PF00089">
    <property type="entry name" value="Trypsin"/>
    <property type="match status" value="2"/>
</dbReference>
<feature type="non-terminal residue" evidence="7">
    <location>
        <position position="1"/>
    </location>
</feature>
<dbReference type="CDD" id="cd00190">
    <property type="entry name" value="Tryp_SPc"/>
    <property type="match status" value="1"/>
</dbReference>
<feature type="compositionally biased region" description="Basic and acidic residues" evidence="5">
    <location>
        <begin position="209"/>
        <end position="218"/>
    </location>
</feature>
<protein>
    <submittedName>
        <fullName evidence="7">Putative serine protease</fullName>
    </submittedName>
</protein>
<keyword evidence="2" id="KW-0378">Hydrolase</keyword>
<evidence type="ECO:0000256" key="2">
    <source>
        <dbReference type="ARBA" id="ARBA00022801"/>
    </source>
</evidence>
<dbReference type="PANTHER" id="PTHR24252:SF17">
    <property type="entry name" value="SUPPRESSOR OF TUMORIGENICITY 14 PROTEIN HOMOLOG-RELATED"/>
    <property type="match status" value="1"/>
</dbReference>
<dbReference type="PRINTS" id="PR00722">
    <property type="entry name" value="CHYMOTRYPSIN"/>
</dbReference>
<evidence type="ECO:0000259" key="6">
    <source>
        <dbReference type="PROSITE" id="PS50240"/>
    </source>
</evidence>
<dbReference type="GO" id="GO:0006508">
    <property type="term" value="P:proteolysis"/>
    <property type="evidence" value="ECO:0007669"/>
    <property type="project" value="UniProtKB-KW"/>
</dbReference>
<feature type="region of interest" description="Disordered" evidence="5">
    <location>
        <begin position="1"/>
        <end position="38"/>
    </location>
</feature>
<evidence type="ECO:0000256" key="3">
    <source>
        <dbReference type="ARBA" id="ARBA00022825"/>
    </source>
</evidence>
<evidence type="ECO:0000256" key="4">
    <source>
        <dbReference type="ARBA" id="ARBA00023157"/>
    </source>
</evidence>
<organism evidence="7">
    <name type="scientific">Ixodes ricinus</name>
    <name type="common">Common tick</name>
    <name type="synonym">Acarus ricinus</name>
    <dbReference type="NCBI Taxonomy" id="34613"/>
    <lineage>
        <taxon>Eukaryota</taxon>
        <taxon>Metazoa</taxon>
        <taxon>Ecdysozoa</taxon>
        <taxon>Arthropoda</taxon>
        <taxon>Chelicerata</taxon>
        <taxon>Arachnida</taxon>
        <taxon>Acari</taxon>
        <taxon>Parasitiformes</taxon>
        <taxon>Ixodida</taxon>
        <taxon>Ixodoidea</taxon>
        <taxon>Ixodidae</taxon>
        <taxon>Ixodinae</taxon>
        <taxon>Ixodes</taxon>
    </lineage>
</organism>
<keyword evidence="4" id="KW-1015">Disulfide bond</keyword>
<dbReference type="InterPro" id="IPR043504">
    <property type="entry name" value="Peptidase_S1_PA_chymotrypsin"/>
</dbReference>
<dbReference type="SMART" id="SM00020">
    <property type="entry name" value="Tryp_SPc"/>
    <property type="match status" value="1"/>
</dbReference>
<feature type="region of interest" description="Disordered" evidence="5">
    <location>
        <begin position="199"/>
        <end position="236"/>
    </location>
</feature>
<feature type="domain" description="Peptidase S1" evidence="6">
    <location>
        <begin position="46"/>
        <end position="338"/>
    </location>
</feature>
<keyword evidence="1 7" id="KW-0645">Protease</keyword>
<dbReference type="EMBL" id="GADI01000503">
    <property type="protein sequence ID" value="JAA73305.1"/>
    <property type="molecule type" value="mRNA"/>
</dbReference>
<dbReference type="InterPro" id="IPR009003">
    <property type="entry name" value="Peptidase_S1_PA"/>
</dbReference>
<dbReference type="AlphaFoldDB" id="A0A0K8RQH5"/>
<evidence type="ECO:0000313" key="7">
    <source>
        <dbReference type="EMBL" id="JAA73305.1"/>
    </source>
</evidence>
<name>A0A0K8RQH5_IXORI</name>
<dbReference type="Gene3D" id="2.40.10.10">
    <property type="entry name" value="Trypsin-like serine proteases"/>
    <property type="match status" value="1"/>
</dbReference>
<dbReference type="PROSITE" id="PS50240">
    <property type="entry name" value="TRYPSIN_DOM"/>
    <property type="match status" value="1"/>
</dbReference>
<dbReference type="InterPro" id="IPR001314">
    <property type="entry name" value="Peptidase_S1A"/>
</dbReference>
<reference evidence="7" key="1">
    <citation type="submission" date="2012-12" db="EMBL/GenBank/DDBJ databases">
        <title>Identification and characterization of a phenylalanine ammonia-lyase gene family in Isatis indigotica Fort.</title>
        <authorList>
            <person name="Liu Q."/>
            <person name="Chen J."/>
            <person name="Zhou X."/>
            <person name="Di P."/>
            <person name="Xiao Y."/>
            <person name="Xuan H."/>
            <person name="Zhang L."/>
            <person name="Chen W."/>
        </authorList>
    </citation>
    <scope>NUCLEOTIDE SEQUENCE</scope>
    <source>
        <tissue evidence="7">Salivary gland</tissue>
    </source>
</reference>
<evidence type="ECO:0000256" key="5">
    <source>
        <dbReference type="SAM" id="MobiDB-lite"/>
    </source>
</evidence>
<dbReference type="SUPFAM" id="SSF50494">
    <property type="entry name" value="Trypsin-like serine proteases"/>
    <property type="match status" value="1"/>
</dbReference>